<keyword evidence="8" id="KW-0175">Coiled coil</keyword>
<evidence type="ECO:0000256" key="8">
    <source>
        <dbReference type="SAM" id="Coils"/>
    </source>
</evidence>
<accession>A0AAX4P8M8</accession>
<feature type="coiled-coil region" evidence="8">
    <location>
        <begin position="510"/>
        <end position="539"/>
    </location>
</feature>
<feature type="region of interest" description="Disordered" evidence="9">
    <location>
        <begin position="1"/>
        <end position="52"/>
    </location>
</feature>
<dbReference type="Proteomes" id="UP001472866">
    <property type="component" value="Chromosome 05"/>
</dbReference>
<feature type="region of interest" description="Disordered" evidence="9">
    <location>
        <begin position="154"/>
        <end position="194"/>
    </location>
</feature>
<dbReference type="Pfam" id="PF00534">
    <property type="entry name" value="Glycos_transf_1"/>
    <property type="match status" value="1"/>
</dbReference>
<dbReference type="InterPro" id="IPR013534">
    <property type="entry name" value="Starch_synth_cat_dom"/>
</dbReference>
<evidence type="ECO:0000313" key="11">
    <source>
        <dbReference type="EMBL" id="WZN61925.1"/>
    </source>
</evidence>
<dbReference type="SUPFAM" id="SSF53756">
    <property type="entry name" value="UDP-Glycosyltransferase/glycogen phosphorylase"/>
    <property type="match status" value="1"/>
</dbReference>
<feature type="domain" description="Carbohydrate binding module family 25" evidence="10">
    <location>
        <begin position="229"/>
        <end position="319"/>
    </location>
</feature>
<feature type="domain" description="Carbohydrate binding module family 25" evidence="10">
    <location>
        <begin position="568"/>
        <end position="664"/>
    </location>
</feature>
<feature type="coiled-coil region" evidence="8">
    <location>
        <begin position="328"/>
        <end position="364"/>
    </location>
</feature>
<evidence type="ECO:0000256" key="2">
    <source>
        <dbReference type="ARBA" id="ARBA00004727"/>
    </source>
</evidence>
<dbReference type="GO" id="GO:0009011">
    <property type="term" value="F:alpha-1,4-glucan glucosyltransferase (ADP-glucose donor) activity"/>
    <property type="evidence" value="ECO:0007669"/>
    <property type="project" value="UniProtKB-EC"/>
</dbReference>
<dbReference type="Gene3D" id="2.60.40.10">
    <property type="entry name" value="Immunoglobulins"/>
    <property type="match status" value="3"/>
</dbReference>
<evidence type="ECO:0000256" key="6">
    <source>
        <dbReference type="ARBA" id="ARBA00022679"/>
    </source>
</evidence>
<evidence type="ECO:0000256" key="7">
    <source>
        <dbReference type="ARBA" id="ARBA00022922"/>
    </source>
</evidence>
<evidence type="ECO:0000256" key="9">
    <source>
        <dbReference type="SAM" id="MobiDB-lite"/>
    </source>
</evidence>
<sequence>MVSMKCASGGGRLGRRAAVRPPLLGGGRVTPSSSSSSSSRRGVRPIRCQGANKQVESISQKIASVEAENAKLKAKLERVKSTRKAEEKKTMATKKAAGGGGTDDEIDEIERLRRENEELRRLAEERIRVLTARQQAEEAEEEADQEEVDAVLEDERPAEEPAPEPVEAAAEEPEEEVEEVVPEPELEPEPEPEPVVAASTDLDTVDEASLCEGKAHCLYFTYPETPQAGEDCLVFLNRASSGVLRDRPQVKLLLSFNGWEVPGDAYALRPTEARKDEFSDWWCCRSAVDARAYEMNFVFNDEEGNFENNGGQDFCQAVSGETTRASWLASAKEREAELEEVRRREEEEEEAARHARRLEEAEEADRNQALALVHDTRTSLVELRSGCFASCERDGKVVVATRPSPCHAGSKCVLVYTASGGVLQGSSQIRLHCGHNGWRDPQVVEMKKQPTFDEGGDVWCCEVEVPDAAVALNAVFSNEHGTYDNNSEKNFNVIVEIPGGEGEAHWDALASKLQAEIKAKRLAEEAAEAERRERRERRKREAREYSLEVARRKLSHVLFSEPSEIVAGETVTVYYNTKNTALAGRQDSTFMQFSFNRWSHPDEFAPVKMEPSDRHGGEGEEGWVMCEIGVPKDAYMVDFVFTDSEHGGGTFDNNGGLDYNLSVTKGPKSPPLYITHIAVEMAPIAKVGGLGDVVTALSRAVQEHGHHAEIILPRYDFLLSSPLLQGITFEAEMDWGGCKNFVTTCVVEGVRVFFIEPSNGMFKVGQVYSQPHDDEVKFEFFCKAALEFLLQTGRQPDIIHCHDWSSASAARAYWQDYHHYGLWKPKVVFTIHNLEFGAAAIGDAAMNAQKFTTVSPSYAFEVGGHPAVEPHSAKFSGIINGIDTDIWDPLYDQFLPTPYSAENAEEGKRDAKKALRERLGLRQDRDCPVVGVVSRLTTQKGIHLIKHAAYRTLDRGGQFVLLGSAPDPKIQADFDELAGQLGGDMGAFCYAYDEPLSHLIYAGCDVILVPSMFEPCGLTQMIAMRYGSVPVVRQTGGLRDTVFDVDHDKARAAWEIHGSDDHTKAGMDGTNGFSFEGTDEGSLDYALNRAIDCWYNDIAFFRQLQSRNMTQDWSWNKPALDYIELYYSAIKG</sequence>
<dbReference type="CDD" id="cd03791">
    <property type="entry name" value="GT5_Glycogen_synthase_DULL1-like"/>
    <property type="match status" value="1"/>
</dbReference>
<dbReference type="GO" id="GO:2001070">
    <property type="term" value="F:starch binding"/>
    <property type="evidence" value="ECO:0007669"/>
    <property type="project" value="InterPro"/>
</dbReference>
<proteinExistence type="inferred from homology"/>
<keyword evidence="12" id="KW-1185">Reference proteome</keyword>
<dbReference type="AlphaFoldDB" id="A0AAX4P8M8"/>
<dbReference type="PANTHER" id="PTHR46083">
    <property type="match status" value="1"/>
</dbReference>
<comment type="catalytic activity">
    <reaction evidence="1">
        <text>[(1-&gt;4)-alpha-D-glucosyl](n) + ADP-alpha-D-glucose = [(1-&gt;4)-alpha-D-glucosyl](n+1) + ADP + H(+)</text>
        <dbReference type="Rhea" id="RHEA:18189"/>
        <dbReference type="Rhea" id="RHEA-COMP:9584"/>
        <dbReference type="Rhea" id="RHEA-COMP:9587"/>
        <dbReference type="ChEBI" id="CHEBI:15378"/>
        <dbReference type="ChEBI" id="CHEBI:15444"/>
        <dbReference type="ChEBI" id="CHEBI:57498"/>
        <dbReference type="ChEBI" id="CHEBI:456216"/>
        <dbReference type="EC" id="2.4.1.21"/>
    </reaction>
</comment>
<dbReference type="Pfam" id="PF08323">
    <property type="entry name" value="Glyco_transf_5"/>
    <property type="match status" value="1"/>
</dbReference>
<dbReference type="HAMAP" id="MF_00484">
    <property type="entry name" value="Glycogen_synth"/>
    <property type="match status" value="1"/>
</dbReference>
<reference evidence="11 12" key="1">
    <citation type="submission" date="2024-03" db="EMBL/GenBank/DDBJ databases">
        <title>Complete genome sequence of the green alga Chloropicon roscoffensis RCC1871.</title>
        <authorList>
            <person name="Lemieux C."/>
            <person name="Pombert J.-F."/>
            <person name="Otis C."/>
            <person name="Turmel M."/>
        </authorList>
    </citation>
    <scope>NUCLEOTIDE SEQUENCE [LARGE SCALE GENOMIC DNA]</scope>
    <source>
        <strain evidence="11 12">RCC1871</strain>
    </source>
</reference>
<keyword evidence="6" id="KW-0808">Transferase</keyword>
<dbReference type="Pfam" id="PF16760">
    <property type="entry name" value="CBM53"/>
    <property type="match status" value="2"/>
</dbReference>
<dbReference type="Gene3D" id="3.40.50.2000">
    <property type="entry name" value="Glycogen Phosphorylase B"/>
    <property type="match status" value="3"/>
</dbReference>
<dbReference type="GO" id="GO:0019252">
    <property type="term" value="P:starch biosynthetic process"/>
    <property type="evidence" value="ECO:0007669"/>
    <property type="project" value="UniProtKB-KW"/>
</dbReference>
<keyword evidence="5" id="KW-0328">Glycosyltransferase</keyword>
<protein>
    <recommendedName>
        <fullName evidence="4">starch synthase</fullName>
        <ecNumber evidence="4">2.4.1.21</ecNumber>
    </recommendedName>
</protein>
<evidence type="ECO:0000256" key="4">
    <source>
        <dbReference type="ARBA" id="ARBA00012588"/>
    </source>
</evidence>
<feature type="domain" description="Carbohydrate binding module family 25" evidence="10">
    <location>
        <begin position="409"/>
        <end position="496"/>
    </location>
</feature>
<dbReference type="InterPro" id="IPR011835">
    <property type="entry name" value="GS/SS"/>
</dbReference>
<dbReference type="SMART" id="SM01066">
    <property type="entry name" value="CBM_25"/>
    <property type="match status" value="3"/>
</dbReference>
<dbReference type="InterPro" id="IPR005085">
    <property type="entry name" value="CBM25"/>
</dbReference>
<keyword evidence="7" id="KW-0750">Starch biosynthesis</keyword>
<organism evidence="11 12">
    <name type="scientific">Chloropicon roscoffensis</name>
    <dbReference type="NCBI Taxonomy" id="1461544"/>
    <lineage>
        <taxon>Eukaryota</taxon>
        <taxon>Viridiplantae</taxon>
        <taxon>Chlorophyta</taxon>
        <taxon>Chloropicophyceae</taxon>
        <taxon>Chloropicales</taxon>
        <taxon>Chloropicaceae</taxon>
        <taxon>Chloropicon</taxon>
    </lineage>
</organism>
<name>A0AAX4P8M8_9CHLO</name>
<comment type="similarity">
    <text evidence="3">Belongs to the glycosyltransferase 1 family. Bacterial/plant glycogen synthase subfamily.</text>
</comment>
<dbReference type="PANTHER" id="PTHR46083:SF5">
    <property type="entry name" value="STARCH SYNTHASE 3, CHLOROPLASTIC_AMYLOPLASTIC"/>
    <property type="match status" value="1"/>
</dbReference>
<comment type="pathway">
    <text evidence="2">Glycan biosynthesis; starch biosynthesis.</text>
</comment>
<evidence type="ECO:0000313" key="12">
    <source>
        <dbReference type="Proteomes" id="UP001472866"/>
    </source>
</evidence>
<dbReference type="EC" id="2.4.1.21" evidence="4"/>
<evidence type="ECO:0000259" key="10">
    <source>
        <dbReference type="SMART" id="SM01066"/>
    </source>
</evidence>
<dbReference type="EMBL" id="CP151505">
    <property type="protein sequence ID" value="WZN61925.1"/>
    <property type="molecule type" value="Genomic_DNA"/>
</dbReference>
<evidence type="ECO:0000256" key="3">
    <source>
        <dbReference type="ARBA" id="ARBA00010281"/>
    </source>
</evidence>
<gene>
    <name evidence="11" type="ORF">HKI87_05g34610</name>
</gene>
<dbReference type="InterPro" id="IPR013783">
    <property type="entry name" value="Ig-like_fold"/>
</dbReference>
<evidence type="ECO:0000256" key="5">
    <source>
        <dbReference type="ARBA" id="ARBA00022676"/>
    </source>
</evidence>
<dbReference type="InterPro" id="IPR001296">
    <property type="entry name" value="Glyco_trans_1"/>
</dbReference>
<feature type="compositionally biased region" description="Basic and acidic residues" evidence="9">
    <location>
        <begin position="77"/>
        <end position="90"/>
    </location>
</feature>
<dbReference type="GO" id="GO:0004373">
    <property type="term" value="F:alpha-1,4-glucan glucosyltransferase (UDP-glucose donor) activity"/>
    <property type="evidence" value="ECO:0007669"/>
    <property type="project" value="InterPro"/>
</dbReference>
<evidence type="ECO:0000256" key="1">
    <source>
        <dbReference type="ARBA" id="ARBA00001478"/>
    </source>
</evidence>
<feature type="region of interest" description="Disordered" evidence="9">
    <location>
        <begin position="77"/>
        <end position="107"/>
    </location>
</feature>
<feature type="compositionally biased region" description="Acidic residues" evidence="9">
    <location>
        <begin position="169"/>
        <end position="192"/>
    </location>
</feature>